<accession>A0A4C1XSJ1</accession>
<gene>
    <name evidence="2" type="ORF">EVAR_49992_1</name>
</gene>
<keyword evidence="3" id="KW-1185">Reference proteome</keyword>
<dbReference type="AlphaFoldDB" id="A0A4C1XSJ1"/>
<dbReference type="Proteomes" id="UP000299102">
    <property type="component" value="Unassembled WGS sequence"/>
</dbReference>
<evidence type="ECO:0000313" key="3">
    <source>
        <dbReference type="Proteomes" id="UP000299102"/>
    </source>
</evidence>
<comment type="caution">
    <text evidence="2">The sequence shown here is derived from an EMBL/GenBank/DDBJ whole genome shotgun (WGS) entry which is preliminary data.</text>
</comment>
<dbReference type="EMBL" id="BGZK01000922">
    <property type="protein sequence ID" value="GBP65185.1"/>
    <property type="molecule type" value="Genomic_DNA"/>
</dbReference>
<feature type="compositionally biased region" description="Polar residues" evidence="1">
    <location>
        <begin position="76"/>
        <end position="94"/>
    </location>
</feature>
<organism evidence="2 3">
    <name type="scientific">Eumeta variegata</name>
    <name type="common">Bagworm moth</name>
    <name type="synonym">Eumeta japonica</name>
    <dbReference type="NCBI Taxonomy" id="151549"/>
    <lineage>
        <taxon>Eukaryota</taxon>
        <taxon>Metazoa</taxon>
        <taxon>Ecdysozoa</taxon>
        <taxon>Arthropoda</taxon>
        <taxon>Hexapoda</taxon>
        <taxon>Insecta</taxon>
        <taxon>Pterygota</taxon>
        <taxon>Neoptera</taxon>
        <taxon>Endopterygota</taxon>
        <taxon>Lepidoptera</taxon>
        <taxon>Glossata</taxon>
        <taxon>Ditrysia</taxon>
        <taxon>Tineoidea</taxon>
        <taxon>Psychidae</taxon>
        <taxon>Oiketicinae</taxon>
        <taxon>Eumeta</taxon>
    </lineage>
</organism>
<name>A0A4C1XSJ1_EUMVA</name>
<sequence length="162" mass="17845">MDVTRRTPAGPSCPERLRTSCAVSALQRLRRGNVALFYVCFMRFRYRKYSFFASSKTTGLLTTTDNITTVSPMPQQCPGTSSSIFQPEEPSTYQSRRHRRRATSCERVIIGGGYYNKQIGRPLAGGAGGGGARGGRGWAALININVRMNSNRPGTICWDALD</sequence>
<feature type="region of interest" description="Disordered" evidence="1">
    <location>
        <begin position="76"/>
        <end position="98"/>
    </location>
</feature>
<evidence type="ECO:0000256" key="1">
    <source>
        <dbReference type="SAM" id="MobiDB-lite"/>
    </source>
</evidence>
<evidence type="ECO:0000313" key="2">
    <source>
        <dbReference type="EMBL" id="GBP65185.1"/>
    </source>
</evidence>
<protein>
    <submittedName>
        <fullName evidence="2">Uncharacterized protein</fullName>
    </submittedName>
</protein>
<reference evidence="2 3" key="1">
    <citation type="journal article" date="2019" name="Commun. Biol.">
        <title>The bagworm genome reveals a unique fibroin gene that provides high tensile strength.</title>
        <authorList>
            <person name="Kono N."/>
            <person name="Nakamura H."/>
            <person name="Ohtoshi R."/>
            <person name="Tomita M."/>
            <person name="Numata K."/>
            <person name="Arakawa K."/>
        </authorList>
    </citation>
    <scope>NUCLEOTIDE SEQUENCE [LARGE SCALE GENOMIC DNA]</scope>
</reference>
<proteinExistence type="predicted"/>